<name>A0A9P6DZS2_9AGAM</name>
<dbReference type="Proteomes" id="UP000886523">
    <property type="component" value="Unassembled WGS sequence"/>
</dbReference>
<keyword evidence="1" id="KW-0677">Repeat</keyword>
<dbReference type="PROSITE" id="PS50088">
    <property type="entry name" value="ANK_REPEAT"/>
    <property type="match status" value="1"/>
</dbReference>
<evidence type="ECO:0000256" key="4">
    <source>
        <dbReference type="SAM" id="MobiDB-lite"/>
    </source>
</evidence>
<protein>
    <recommendedName>
        <fullName evidence="7">Ankyrin</fullName>
    </recommendedName>
</protein>
<organism evidence="5 6">
    <name type="scientific">Hydnum rufescens UP504</name>
    <dbReference type="NCBI Taxonomy" id="1448309"/>
    <lineage>
        <taxon>Eukaryota</taxon>
        <taxon>Fungi</taxon>
        <taxon>Dikarya</taxon>
        <taxon>Basidiomycota</taxon>
        <taxon>Agaricomycotina</taxon>
        <taxon>Agaricomycetes</taxon>
        <taxon>Cantharellales</taxon>
        <taxon>Hydnaceae</taxon>
        <taxon>Hydnum</taxon>
    </lineage>
</organism>
<dbReference type="SMART" id="SM00248">
    <property type="entry name" value="ANK"/>
    <property type="match status" value="1"/>
</dbReference>
<keyword evidence="6" id="KW-1185">Reference proteome</keyword>
<dbReference type="PANTHER" id="PTHR24171">
    <property type="entry name" value="ANKYRIN REPEAT DOMAIN-CONTAINING PROTEIN 39-RELATED"/>
    <property type="match status" value="1"/>
</dbReference>
<feature type="repeat" description="ANK" evidence="3">
    <location>
        <begin position="36"/>
        <end position="68"/>
    </location>
</feature>
<dbReference type="InterPro" id="IPR036770">
    <property type="entry name" value="Ankyrin_rpt-contain_sf"/>
</dbReference>
<proteinExistence type="predicted"/>
<evidence type="ECO:0000256" key="3">
    <source>
        <dbReference type="PROSITE-ProRule" id="PRU00023"/>
    </source>
</evidence>
<comment type="caution">
    <text evidence="5">The sequence shown here is derived from an EMBL/GenBank/DDBJ whole genome shotgun (WGS) entry which is preliminary data.</text>
</comment>
<dbReference type="SUPFAM" id="SSF48403">
    <property type="entry name" value="Ankyrin repeat"/>
    <property type="match status" value="1"/>
</dbReference>
<dbReference type="OrthoDB" id="19174at2759"/>
<dbReference type="AlphaFoldDB" id="A0A9P6DZS2"/>
<dbReference type="Gene3D" id="1.25.40.20">
    <property type="entry name" value="Ankyrin repeat-containing domain"/>
    <property type="match status" value="1"/>
</dbReference>
<dbReference type="EMBL" id="MU128910">
    <property type="protein sequence ID" value="KAF9520836.1"/>
    <property type="molecule type" value="Genomic_DNA"/>
</dbReference>
<accession>A0A9P6DZS2</accession>
<sequence>MPAPPKNLWIAASDGDFNRVKVATRSCMSPNAPDHNTYTPMHAAASYGHIDLLDYLISKGGNVNITDDDSDTPLFTVESIGVAQYLIEHGAMADHRNNEGVSPAEYLDEEFPQVAAYLRTLSPGAEITPPNQEATLVSVVDTEMASDQGVNGVSEQLTTTLMSDVEAIMTRAERDGSDPEAQLREAVERAVFQGVEIGQGWTPQNGEREAKRPRQEDGEL</sequence>
<evidence type="ECO:0008006" key="7">
    <source>
        <dbReference type="Google" id="ProtNLM"/>
    </source>
</evidence>
<feature type="compositionally biased region" description="Basic and acidic residues" evidence="4">
    <location>
        <begin position="206"/>
        <end position="220"/>
    </location>
</feature>
<evidence type="ECO:0000313" key="6">
    <source>
        <dbReference type="Proteomes" id="UP000886523"/>
    </source>
</evidence>
<evidence type="ECO:0000256" key="1">
    <source>
        <dbReference type="ARBA" id="ARBA00022737"/>
    </source>
</evidence>
<gene>
    <name evidence="5" type="ORF">BS47DRAFT_1370314</name>
</gene>
<dbReference type="InterPro" id="IPR002110">
    <property type="entry name" value="Ankyrin_rpt"/>
</dbReference>
<evidence type="ECO:0000313" key="5">
    <source>
        <dbReference type="EMBL" id="KAF9520836.1"/>
    </source>
</evidence>
<reference evidence="5" key="1">
    <citation type="journal article" date="2020" name="Nat. Commun.">
        <title>Large-scale genome sequencing of mycorrhizal fungi provides insights into the early evolution of symbiotic traits.</title>
        <authorList>
            <person name="Miyauchi S."/>
            <person name="Kiss E."/>
            <person name="Kuo A."/>
            <person name="Drula E."/>
            <person name="Kohler A."/>
            <person name="Sanchez-Garcia M."/>
            <person name="Morin E."/>
            <person name="Andreopoulos B."/>
            <person name="Barry K.W."/>
            <person name="Bonito G."/>
            <person name="Buee M."/>
            <person name="Carver A."/>
            <person name="Chen C."/>
            <person name="Cichocki N."/>
            <person name="Clum A."/>
            <person name="Culley D."/>
            <person name="Crous P.W."/>
            <person name="Fauchery L."/>
            <person name="Girlanda M."/>
            <person name="Hayes R.D."/>
            <person name="Keri Z."/>
            <person name="LaButti K."/>
            <person name="Lipzen A."/>
            <person name="Lombard V."/>
            <person name="Magnuson J."/>
            <person name="Maillard F."/>
            <person name="Murat C."/>
            <person name="Nolan M."/>
            <person name="Ohm R.A."/>
            <person name="Pangilinan J."/>
            <person name="Pereira M.F."/>
            <person name="Perotto S."/>
            <person name="Peter M."/>
            <person name="Pfister S."/>
            <person name="Riley R."/>
            <person name="Sitrit Y."/>
            <person name="Stielow J.B."/>
            <person name="Szollosi G."/>
            <person name="Zifcakova L."/>
            <person name="Stursova M."/>
            <person name="Spatafora J.W."/>
            <person name="Tedersoo L."/>
            <person name="Vaario L.M."/>
            <person name="Yamada A."/>
            <person name="Yan M."/>
            <person name="Wang P."/>
            <person name="Xu J."/>
            <person name="Bruns T."/>
            <person name="Baldrian P."/>
            <person name="Vilgalys R."/>
            <person name="Dunand C."/>
            <person name="Henrissat B."/>
            <person name="Grigoriev I.V."/>
            <person name="Hibbett D."/>
            <person name="Nagy L.G."/>
            <person name="Martin F.M."/>
        </authorList>
    </citation>
    <scope>NUCLEOTIDE SEQUENCE</scope>
    <source>
        <strain evidence="5">UP504</strain>
    </source>
</reference>
<evidence type="ECO:0000256" key="2">
    <source>
        <dbReference type="ARBA" id="ARBA00023043"/>
    </source>
</evidence>
<dbReference type="Pfam" id="PF12796">
    <property type="entry name" value="Ank_2"/>
    <property type="match status" value="1"/>
</dbReference>
<feature type="region of interest" description="Disordered" evidence="4">
    <location>
        <begin position="194"/>
        <end position="220"/>
    </location>
</feature>
<dbReference type="PROSITE" id="PS50297">
    <property type="entry name" value="ANK_REP_REGION"/>
    <property type="match status" value="1"/>
</dbReference>
<keyword evidence="2 3" id="KW-0040">ANK repeat</keyword>